<gene>
    <name evidence="1" type="ORF">SAMN05660862_0596</name>
</gene>
<proteinExistence type="predicted"/>
<keyword evidence="2" id="KW-1185">Reference proteome</keyword>
<organism evidence="1 2">
    <name type="scientific">Sphingobacterium psychroaquaticum</name>
    <dbReference type="NCBI Taxonomy" id="561061"/>
    <lineage>
        <taxon>Bacteria</taxon>
        <taxon>Pseudomonadati</taxon>
        <taxon>Bacteroidota</taxon>
        <taxon>Sphingobacteriia</taxon>
        <taxon>Sphingobacteriales</taxon>
        <taxon>Sphingobacteriaceae</taxon>
        <taxon>Sphingobacterium</taxon>
    </lineage>
</organism>
<sequence>MNHLNYYQFLDEIKANYFRKNLLFFPHFQNGARSGLIDIFVKLDKKGAVIVDVCGRGRNLQLNDFIEDPYDKLFFNDYFSIETSLISNMVDIHIIIKTTVEN</sequence>
<name>A0A1X7I9C7_9SPHI</name>
<evidence type="ECO:0000313" key="1">
    <source>
        <dbReference type="EMBL" id="SMG11279.1"/>
    </source>
</evidence>
<protein>
    <submittedName>
        <fullName evidence="1">Uncharacterized protein</fullName>
    </submittedName>
</protein>
<dbReference type="AlphaFoldDB" id="A0A1X7I9C7"/>
<evidence type="ECO:0000313" key="2">
    <source>
        <dbReference type="Proteomes" id="UP000192980"/>
    </source>
</evidence>
<dbReference type="Proteomes" id="UP000192980">
    <property type="component" value="Unassembled WGS sequence"/>
</dbReference>
<dbReference type="EMBL" id="FXAU01000001">
    <property type="protein sequence ID" value="SMG11279.1"/>
    <property type="molecule type" value="Genomic_DNA"/>
</dbReference>
<reference evidence="1 2" key="1">
    <citation type="submission" date="2017-04" db="EMBL/GenBank/DDBJ databases">
        <authorList>
            <person name="Afonso C.L."/>
            <person name="Miller P.J."/>
            <person name="Scott M.A."/>
            <person name="Spackman E."/>
            <person name="Goraichik I."/>
            <person name="Dimitrov K.M."/>
            <person name="Suarez D.L."/>
            <person name="Swayne D.E."/>
        </authorList>
    </citation>
    <scope>NUCLEOTIDE SEQUENCE [LARGE SCALE GENOMIC DNA]</scope>
    <source>
        <strain evidence="1 2">DSM 22418</strain>
    </source>
</reference>
<accession>A0A1X7I9C7</accession>